<evidence type="ECO:0000313" key="2">
    <source>
        <dbReference type="Proteomes" id="UP000028582"/>
    </source>
</evidence>
<dbReference type="Proteomes" id="UP000028582">
    <property type="component" value="Unassembled WGS sequence"/>
</dbReference>
<comment type="caution">
    <text evidence="1">The sequence shown here is derived from an EMBL/GenBank/DDBJ whole genome shotgun (WGS) entry which is preliminary data.</text>
</comment>
<name>A0A080ZUQ2_PHYNI</name>
<organism evidence="1 2">
    <name type="scientific">Phytophthora nicotianae P1976</name>
    <dbReference type="NCBI Taxonomy" id="1317066"/>
    <lineage>
        <taxon>Eukaryota</taxon>
        <taxon>Sar</taxon>
        <taxon>Stramenopiles</taxon>
        <taxon>Oomycota</taxon>
        <taxon>Peronosporomycetes</taxon>
        <taxon>Peronosporales</taxon>
        <taxon>Peronosporaceae</taxon>
        <taxon>Phytophthora</taxon>
    </lineage>
</organism>
<sequence length="106" mass="11854">MVDDQTNLAHNLVKHVGFTQTPFVEGSVVTQKKSAHNTTQDIEHLMILVMTEMLSMYDWPTASLTGSAAHDFLLSKGHKQGKSAISRLKMDIDDKLRDSLIESNQE</sequence>
<reference evidence="1 2" key="1">
    <citation type="submission" date="2013-11" db="EMBL/GenBank/DDBJ databases">
        <title>The Genome Sequence of Phytophthora parasitica P1976.</title>
        <authorList>
            <consortium name="The Broad Institute Genomics Platform"/>
            <person name="Russ C."/>
            <person name="Tyler B."/>
            <person name="Panabieres F."/>
            <person name="Shan W."/>
            <person name="Tripathy S."/>
            <person name="Grunwald N."/>
            <person name="Machado M."/>
            <person name="Johnson C.S."/>
            <person name="Walker B."/>
            <person name="Young S."/>
            <person name="Zeng Q."/>
            <person name="Gargeya S."/>
            <person name="Fitzgerald M."/>
            <person name="Haas B."/>
            <person name="Abouelleil A."/>
            <person name="Allen A.W."/>
            <person name="Alvarado L."/>
            <person name="Arachchi H.M."/>
            <person name="Berlin A.M."/>
            <person name="Chapman S.B."/>
            <person name="Gainer-Dewar J."/>
            <person name="Goldberg J."/>
            <person name="Griggs A."/>
            <person name="Gujja S."/>
            <person name="Hansen M."/>
            <person name="Howarth C."/>
            <person name="Imamovic A."/>
            <person name="Ireland A."/>
            <person name="Larimer J."/>
            <person name="McCowan C."/>
            <person name="Murphy C."/>
            <person name="Pearson M."/>
            <person name="Poon T.W."/>
            <person name="Priest M."/>
            <person name="Roberts A."/>
            <person name="Saif S."/>
            <person name="Shea T."/>
            <person name="Sisk P."/>
            <person name="Sykes S."/>
            <person name="Wortman J."/>
            <person name="Nusbaum C."/>
            <person name="Birren B."/>
        </authorList>
    </citation>
    <scope>NUCLEOTIDE SEQUENCE [LARGE SCALE GENOMIC DNA]</scope>
    <source>
        <strain evidence="1 2">P1976</strain>
    </source>
</reference>
<accession>A0A080ZUQ2</accession>
<gene>
    <name evidence="1" type="ORF">F444_13155</name>
</gene>
<dbReference type="EMBL" id="ANJA01002350">
    <property type="protein sequence ID" value="ETO70363.1"/>
    <property type="molecule type" value="Genomic_DNA"/>
</dbReference>
<evidence type="ECO:0000313" key="1">
    <source>
        <dbReference type="EMBL" id="ETO70363.1"/>
    </source>
</evidence>
<protein>
    <submittedName>
        <fullName evidence="1">Uncharacterized protein</fullName>
    </submittedName>
</protein>
<dbReference type="AlphaFoldDB" id="A0A080ZUQ2"/>
<proteinExistence type="predicted"/>